<evidence type="ECO:0000256" key="7">
    <source>
        <dbReference type="ARBA" id="ARBA00037539"/>
    </source>
</evidence>
<dbReference type="GO" id="GO:0006355">
    <property type="term" value="P:regulation of DNA-templated transcription"/>
    <property type="evidence" value="ECO:0007669"/>
    <property type="project" value="InterPro"/>
</dbReference>
<dbReference type="EMBL" id="JAUJYO010000014">
    <property type="protein sequence ID" value="KAK1298602.1"/>
    <property type="molecule type" value="Genomic_DNA"/>
</dbReference>
<dbReference type="InterPro" id="IPR013088">
    <property type="entry name" value="Znf_NHR/GATA"/>
</dbReference>
<feature type="compositionally biased region" description="Polar residues" evidence="9">
    <location>
        <begin position="157"/>
        <end position="168"/>
    </location>
</feature>
<dbReference type="GO" id="GO:0043565">
    <property type="term" value="F:sequence-specific DNA binding"/>
    <property type="evidence" value="ECO:0007669"/>
    <property type="project" value="InterPro"/>
</dbReference>
<dbReference type="PANTHER" id="PTHR47172">
    <property type="entry name" value="OS01G0976800 PROTEIN"/>
    <property type="match status" value="1"/>
</dbReference>
<evidence type="ECO:0000256" key="1">
    <source>
        <dbReference type="ARBA" id="ARBA00022723"/>
    </source>
</evidence>
<comment type="caution">
    <text evidence="11">The sequence shown here is derived from an EMBL/GenBank/DDBJ whole genome shotgun (WGS) entry which is preliminary data.</text>
</comment>
<proteinExistence type="inferred from homology"/>
<keyword evidence="12" id="KW-1185">Reference proteome</keyword>
<evidence type="ECO:0000256" key="3">
    <source>
        <dbReference type="ARBA" id="ARBA00022833"/>
    </source>
</evidence>
<dbReference type="GO" id="GO:0008270">
    <property type="term" value="F:zinc ion binding"/>
    <property type="evidence" value="ECO:0007669"/>
    <property type="project" value="UniProtKB-KW"/>
</dbReference>
<gene>
    <name evidence="11" type="primary">GATA17</name>
    <name evidence="11" type="ORF">QJS10_CPB14g00247</name>
</gene>
<dbReference type="AlphaFoldDB" id="A0AAV9DBC6"/>
<dbReference type="InterPro" id="IPR000679">
    <property type="entry name" value="Znf_GATA"/>
</dbReference>
<evidence type="ECO:0000256" key="6">
    <source>
        <dbReference type="ARBA" id="ARBA00024019"/>
    </source>
</evidence>
<evidence type="ECO:0000256" key="5">
    <source>
        <dbReference type="ARBA" id="ARBA00023163"/>
    </source>
</evidence>
<evidence type="ECO:0000256" key="4">
    <source>
        <dbReference type="ARBA" id="ARBA00023015"/>
    </source>
</evidence>
<reference evidence="11" key="1">
    <citation type="journal article" date="2023" name="Nat. Commun.">
        <title>Diploid and tetraploid genomes of Acorus and the evolution of monocots.</title>
        <authorList>
            <person name="Ma L."/>
            <person name="Liu K.W."/>
            <person name="Li Z."/>
            <person name="Hsiao Y.Y."/>
            <person name="Qi Y."/>
            <person name="Fu T."/>
            <person name="Tang G.D."/>
            <person name="Zhang D."/>
            <person name="Sun W.H."/>
            <person name="Liu D.K."/>
            <person name="Li Y."/>
            <person name="Chen G.Z."/>
            <person name="Liu X.D."/>
            <person name="Liao X.Y."/>
            <person name="Jiang Y.T."/>
            <person name="Yu X."/>
            <person name="Hao Y."/>
            <person name="Huang J."/>
            <person name="Zhao X.W."/>
            <person name="Ke S."/>
            <person name="Chen Y.Y."/>
            <person name="Wu W.L."/>
            <person name="Hsu J.L."/>
            <person name="Lin Y.F."/>
            <person name="Huang M.D."/>
            <person name="Li C.Y."/>
            <person name="Huang L."/>
            <person name="Wang Z.W."/>
            <person name="Zhao X."/>
            <person name="Zhong W.Y."/>
            <person name="Peng D.H."/>
            <person name="Ahmad S."/>
            <person name="Lan S."/>
            <person name="Zhang J.S."/>
            <person name="Tsai W.C."/>
            <person name="Van de Peer Y."/>
            <person name="Liu Z.J."/>
        </authorList>
    </citation>
    <scope>NUCLEOTIDE SEQUENCE</scope>
    <source>
        <strain evidence="11">CP</strain>
    </source>
</reference>
<protein>
    <submittedName>
        <fullName evidence="11">GATA transcription factor 17</fullName>
    </submittedName>
</protein>
<feature type="compositionally biased region" description="Basic and acidic residues" evidence="9">
    <location>
        <begin position="147"/>
        <end position="156"/>
    </location>
</feature>
<dbReference type="SMART" id="SM00401">
    <property type="entry name" value="ZnF_GATA"/>
    <property type="match status" value="1"/>
</dbReference>
<dbReference type="CDD" id="cd00202">
    <property type="entry name" value="ZnF_GATA"/>
    <property type="match status" value="1"/>
</dbReference>
<dbReference type="Proteomes" id="UP001180020">
    <property type="component" value="Unassembled WGS sequence"/>
</dbReference>
<keyword evidence="5" id="KW-0804">Transcription</keyword>
<evidence type="ECO:0000313" key="12">
    <source>
        <dbReference type="Proteomes" id="UP001180020"/>
    </source>
</evidence>
<dbReference type="PANTHER" id="PTHR47172:SF24">
    <property type="entry name" value="GATA ZINC FINGER DOMAIN-CONTAINING PROTEIN 14-RELATED"/>
    <property type="match status" value="1"/>
</dbReference>
<reference evidence="11" key="2">
    <citation type="submission" date="2023-06" db="EMBL/GenBank/DDBJ databases">
        <authorList>
            <person name="Ma L."/>
            <person name="Liu K.-W."/>
            <person name="Li Z."/>
            <person name="Hsiao Y.-Y."/>
            <person name="Qi Y."/>
            <person name="Fu T."/>
            <person name="Tang G."/>
            <person name="Zhang D."/>
            <person name="Sun W.-H."/>
            <person name="Liu D.-K."/>
            <person name="Li Y."/>
            <person name="Chen G.-Z."/>
            <person name="Liu X.-D."/>
            <person name="Liao X.-Y."/>
            <person name="Jiang Y.-T."/>
            <person name="Yu X."/>
            <person name="Hao Y."/>
            <person name="Huang J."/>
            <person name="Zhao X.-W."/>
            <person name="Ke S."/>
            <person name="Chen Y.-Y."/>
            <person name="Wu W.-L."/>
            <person name="Hsu J.-L."/>
            <person name="Lin Y.-F."/>
            <person name="Huang M.-D."/>
            <person name="Li C.-Y."/>
            <person name="Huang L."/>
            <person name="Wang Z.-W."/>
            <person name="Zhao X."/>
            <person name="Zhong W.-Y."/>
            <person name="Peng D.-H."/>
            <person name="Ahmad S."/>
            <person name="Lan S."/>
            <person name="Zhang J.-S."/>
            <person name="Tsai W.-C."/>
            <person name="Van De Peer Y."/>
            <person name="Liu Z.-J."/>
        </authorList>
    </citation>
    <scope>NUCLEOTIDE SEQUENCE</scope>
    <source>
        <strain evidence="11">CP</strain>
        <tissue evidence="11">Leaves</tissue>
    </source>
</reference>
<name>A0AAV9DBC6_ACOCL</name>
<keyword evidence="1" id="KW-0479">Metal-binding</keyword>
<evidence type="ECO:0000313" key="11">
    <source>
        <dbReference type="EMBL" id="KAK1298602.1"/>
    </source>
</evidence>
<dbReference type="Pfam" id="PF00320">
    <property type="entry name" value="GATA"/>
    <property type="match status" value="1"/>
</dbReference>
<keyword evidence="2 8" id="KW-0863">Zinc-finger</keyword>
<dbReference type="PROSITE" id="PS00344">
    <property type="entry name" value="GATA_ZN_FINGER_1"/>
    <property type="match status" value="1"/>
</dbReference>
<evidence type="ECO:0000256" key="8">
    <source>
        <dbReference type="PROSITE-ProRule" id="PRU00094"/>
    </source>
</evidence>
<organism evidence="11 12">
    <name type="scientific">Acorus calamus</name>
    <name type="common">Sweet flag</name>
    <dbReference type="NCBI Taxonomy" id="4465"/>
    <lineage>
        <taxon>Eukaryota</taxon>
        <taxon>Viridiplantae</taxon>
        <taxon>Streptophyta</taxon>
        <taxon>Embryophyta</taxon>
        <taxon>Tracheophyta</taxon>
        <taxon>Spermatophyta</taxon>
        <taxon>Magnoliopsida</taxon>
        <taxon>Liliopsida</taxon>
        <taxon>Acoraceae</taxon>
        <taxon>Acorus</taxon>
    </lineage>
</organism>
<evidence type="ECO:0000259" key="10">
    <source>
        <dbReference type="PROSITE" id="PS50114"/>
    </source>
</evidence>
<dbReference type="PROSITE" id="PS50114">
    <property type="entry name" value="GATA_ZN_FINGER_2"/>
    <property type="match status" value="1"/>
</dbReference>
<feature type="domain" description="GATA-type" evidence="10">
    <location>
        <begin position="40"/>
        <end position="76"/>
    </location>
</feature>
<dbReference type="SUPFAM" id="SSF57716">
    <property type="entry name" value="Glucocorticoid receptor-like (DNA-binding domain)"/>
    <property type="match status" value="1"/>
</dbReference>
<evidence type="ECO:0000256" key="9">
    <source>
        <dbReference type="SAM" id="MobiDB-lite"/>
    </source>
</evidence>
<keyword evidence="4" id="KW-0805">Transcription regulation</keyword>
<comment type="function">
    <text evidence="7">Transcriptional regulator that specifically binds 5'-GATA-3' or 5'-GAT-3' motifs within gene promoters.</text>
</comment>
<accession>A0AAV9DBC6</accession>
<feature type="compositionally biased region" description="Basic and acidic residues" evidence="9">
    <location>
        <begin position="81"/>
        <end position="94"/>
    </location>
</feature>
<sequence>MSAAAAPRNMCGRHYKRRRFRINRSPGEAATSTADVRAPPTTTRVCVDCKTSKTPLWRGGPAGPQSLCNACGIRYRKRKRGGLEVKPVKKENQKLKQRQRRNRERDNNNNDDDNNNNNNVMVSQKQMRKLVSSSRSEEEPIWALSPHDLDNFDRDSSPNTSKAFEQIV</sequence>
<comment type="similarity">
    <text evidence="6">Belongs to the type IV zinc-finger family. Class B subfamily.</text>
</comment>
<evidence type="ECO:0000256" key="2">
    <source>
        <dbReference type="ARBA" id="ARBA00022771"/>
    </source>
</evidence>
<dbReference type="Gene3D" id="3.30.50.10">
    <property type="entry name" value="Erythroid Transcription Factor GATA-1, subunit A"/>
    <property type="match status" value="1"/>
</dbReference>
<feature type="region of interest" description="Disordered" evidence="9">
    <location>
        <begin position="79"/>
        <end position="168"/>
    </location>
</feature>
<keyword evidence="3" id="KW-0862">Zinc</keyword>